<gene>
    <name evidence="2" type="ORF">E2C01_065187</name>
</gene>
<evidence type="ECO:0000313" key="2">
    <source>
        <dbReference type="EMBL" id="MPC70924.1"/>
    </source>
</evidence>
<evidence type="ECO:0000256" key="1">
    <source>
        <dbReference type="SAM" id="Phobius"/>
    </source>
</evidence>
<dbReference type="AlphaFoldDB" id="A0A5B7HR19"/>
<evidence type="ECO:0000313" key="3">
    <source>
        <dbReference type="Proteomes" id="UP000324222"/>
    </source>
</evidence>
<keyword evidence="1" id="KW-0812">Transmembrane</keyword>
<accession>A0A5B7HR19</accession>
<organism evidence="2 3">
    <name type="scientific">Portunus trituberculatus</name>
    <name type="common">Swimming crab</name>
    <name type="synonym">Neptunus trituberculatus</name>
    <dbReference type="NCBI Taxonomy" id="210409"/>
    <lineage>
        <taxon>Eukaryota</taxon>
        <taxon>Metazoa</taxon>
        <taxon>Ecdysozoa</taxon>
        <taxon>Arthropoda</taxon>
        <taxon>Crustacea</taxon>
        <taxon>Multicrustacea</taxon>
        <taxon>Malacostraca</taxon>
        <taxon>Eumalacostraca</taxon>
        <taxon>Eucarida</taxon>
        <taxon>Decapoda</taxon>
        <taxon>Pleocyemata</taxon>
        <taxon>Brachyura</taxon>
        <taxon>Eubrachyura</taxon>
        <taxon>Portunoidea</taxon>
        <taxon>Portunidae</taxon>
        <taxon>Portuninae</taxon>
        <taxon>Portunus</taxon>
    </lineage>
</organism>
<dbReference type="EMBL" id="VSRR010031971">
    <property type="protein sequence ID" value="MPC70924.1"/>
    <property type="molecule type" value="Genomic_DNA"/>
</dbReference>
<comment type="caution">
    <text evidence="2">The sequence shown here is derived from an EMBL/GenBank/DDBJ whole genome shotgun (WGS) entry which is preliminary data.</text>
</comment>
<keyword evidence="3" id="KW-1185">Reference proteome</keyword>
<keyword evidence="1" id="KW-1133">Transmembrane helix</keyword>
<proteinExistence type="predicted"/>
<feature type="transmembrane region" description="Helical" evidence="1">
    <location>
        <begin position="72"/>
        <end position="91"/>
    </location>
</feature>
<protein>
    <submittedName>
        <fullName evidence="2">Uncharacterized protein</fullName>
    </submittedName>
</protein>
<dbReference type="Proteomes" id="UP000324222">
    <property type="component" value="Unassembled WGS sequence"/>
</dbReference>
<reference evidence="2 3" key="1">
    <citation type="submission" date="2019-05" db="EMBL/GenBank/DDBJ databases">
        <title>Another draft genome of Portunus trituberculatus and its Hox gene families provides insights of decapod evolution.</title>
        <authorList>
            <person name="Jeong J.-H."/>
            <person name="Song I."/>
            <person name="Kim S."/>
            <person name="Choi T."/>
            <person name="Kim D."/>
            <person name="Ryu S."/>
            <person name="Kim W."/>
        </authorList>
    </citation>
    <scope>NUCLEOTIDE SEQUENCE [LARGE SCALE GENOMIC DNA]</scope>
    <source>
        <tissue evidence="2">Muscle</tissue>
    </source>
</reference>
<keyword evidence="1" id="KW-0472">Membrane</keyword>
<sequence length="100" mass="11382">MNIAFLLRTSANILQRPSCPLSNHPAIPRTPSYTSPSPCLSSLSSILSRPLHFTHLVSILLDHVLKTFGSSVRFFIVLFRFCFIIFFQTFYPKYLVSGFL</sequence>
<name>A0A5B7HR19_PORTR</name>